<dbReference type="GO" id="GO:0016746">
    <property type="term" value="F:acyltransferase activity"/>
    <property type="evidence" value="ECO:0007669"/>
    <property type="project" value="UniProtKB-KW"/>
</dbReference>
<keyword evidence="2" id="KW-1185">Reference proteome</keyword>
<evidence type="ECO:0000313" key="1">
    <source>
        <dbReference type="EMBL" id="MDZ5711315.1"/>
    </source>
</evidence>
<dbReference type="RefSeq" id="WP_322420323.1">
    <property type="nucleotide sequence ID" value="NZ_JAXQNN010000001.1"/>
</dbReference>
<dbReference type="InterPro" id="IPR011004">
    <property type="entry name" value="Trimer_LpxA-like_sf"/>
</dbReference>
<dbReference type="InterPro" id="IPR051159">
    <property type="entry name" value="Hexapeptide_acetyltransf"/>
</dbReference>
<dbReference type="EMBL" id="JAXQNN010000001">
    <property type="protein sequence ID" value="MDZ5711315.1"/>
    <property type="molecule type" value="Genomic_DNA"/>
</dbReference>
<dbReference type="CDD" id="cd04647">
    <property type="entry name" value="LbH_MAT_like"/>
    <property type="match status" value="1"/>
</dbReference>
<reference evidence="1 2" key="1">
    <citation type="submission" date="2023-12" db="EMBL/GenBank/DDBJ databases">
        <title>Jeotgalibacillus haloalkaliphilus sp. nov., a novel salt-tolerant bacteria, isolated from the estuary of the Fenhe River into the Yellow River.</title>
        <authorList>
            <person name="Li Y."/>
        </authorList>
    </citation>
    <scope>NUCLEOTIDE SEQUENCE [LARGE SCALE GENOMIC DNA]</scope>
    <source>
        <strain evidence="1 2">HH7-29</strain>
    </source>
</reference>
<dbReference type="PANTHER" id="PTHR23416">
    <property type="entry name" value="SIALIC ACID SYNTHASE-RELATED"/>
    <property type="match status" value="1"/>
</dbReference>
<dbReference type="SUPFAM" id="SSF51161">
    <property type="entry name" value="Trimeric LpxA-like enzymes"/>
    <property type="match status" value="1"/>
</dbReference>
<keyword evidence="1" id="KW-0808">Transferase</keyword>
<dbReference type="Gene3D" id="2.160.10.10">
    <property type="entry name" value="Hexapeptide repeat proteins"/>
    <property type="match status" value="1"/>
</dbReference>
<name>A0ABU5KKS2_9BACL</name>
<protein>
    <submittedName>
        <fullName evidence="1">Acyltransferase</fullName>
        <ecNumber evidence="1">2.3.1.-</ecNumber>
    </submittedName>
</protein>
<dbReference type="Pfam" id="PF00132">
    <property type="entry name" value="Hexapep"/>
    <property type="match status" value="1"/>
</dbReference>
<accession>A0ABU5KKS2</accession>
<organism evidence="1 2">
    <name type="scientific">Jeotgalibacillus haloalkalitolerans</name>
    <dbReference type="NCBI Taxonomy" id="3104292"/>
    <lineage>
        <taxon>Bacteria</taxon>
        <taxon>Bacillati</taxon>
        <taxon>Bacillota</taxon>
        <taxon>Bacilli</taxon>
        <taxon>Bacillales</taxon>
        <taxon>Caryophanaceae</taxon>
        <taxon>Jeotgalibacillus</taxon>
    </lineage>
</organism>
<keyword evidence="1" id="KW-0012">Acyltransferase</keyword>
<gene>
    <name evidence="1" type="ORF">UFB30_03725</name>
</gene>
<dbReference type="InterPro" id="IPR001451">
    <property type="entry name" value="Hexapep"/>
</dbReference>
<evidence type="ECO:0000313" key="2">
    <source>
        <dbReference type="Proteomes" id="UP001292084"/>
    </source>
</evidence>
<dbReference type="Proteomes" id="UP001292084">
    <property type="component" value="Unassembled WGS sequence"/>
</dbReference>
<dbReference type="EC" id="2.3.1.-" evidence="1"/>
<comment type="caution">
    <text evidence="1">The sequence shown here is derived from an EMBL/GenBank/DDBJ whole genome shotgun (WGS) entry which is preliminary data.</text>
</comment>
<dbReference type="PANTHER" id="PTHR23416:SF78">
    <property type="entry name" value="LIPOPOLYSACCHARIDE BIOSYNTHESIS O-ACETYL TRANSFERASE WBBJ-RELATED"/>
    <property type="match status" value="1"/>
</dbReference>
<sequence length="167" mass="18360">MKMSIIYLCGSLISTLKSIESRLLTVYKTKLVNKTGHQPLWIGSNTTLNYPDNIFVGNNSYVNGGWLLANKNSKIVIGKNCLISFNVHIRTYSHNIKETSKPIIQQGDFEKDIIIGNNVWIGHGAQIMPGVRIGDNCVVGAGAVVTKSFEDNLIIAGVPARAIRDYI</sequence>
<proteinExistence type="predicted"/>